<dbReference type="Pfam" id="PF01008">
    <property type="entry name" value="IF-2B"/>
    <property type="match status" value="1"/>
</dbReference>
<dbReference type="Gene3D" id="3.90.79.10">
    <property type="entry name" value="Nucleoside Triphosphate Pyrophosphohydrolase"/>
    <property type="match status" value="1"/>
</dbReference>
<accession>A0A9E7UAL3</accession>
<dbReference type="PANTHER" id="PTHR43475:SF3">
    <property type="entry name" value="TRANSLATION INITIATION FACTOR EIF-2B SUBUNIT FAMILY PROTEIN (AFU_ORTHOLOGUE AFUA_2G14290)"/>
    <property type="match status" value="1"/>
</dbReference>
<name>A0A9E7UAL3_9EURY</name>
<dbReference type="AlphaFoldDB" id="A0A9E7UAL3"/>
<dbReference type="KEGG" id="ssai:N0B31_17440"/>
<dbReference type="SUPFAM" id="SSF100950">
    <property type="entry name" value="NagB/RpiA/CoA transferase-like"/>
    <property type="match status" value="1"/>
</dbReference>
<gene>
    <name evidence="3" type="ORF">N0B31_17440</name>
</gene>
<evidence type="ECO:0000256" key="1">
    <source>
        <dbReference type="RuleBase" id="RU003814"/>
    </source>
</evidence>
<evidence type="ECO:0000313" key="4">
    <source>
        <dbReference type="Proteomes" id="UP001057580"/>
    </source>
</evidence>
<proteinExistence type="inferred from homology"/>
<dbReference type="InterPro" id="IPR037171">
    <property type="entry name" value="NagB/RpiA_transferase-like"/>
</dbReference>
<keyword evidence="4" id="KW-1185">Reference proteome</keyword>
<organism evidence="3 4">
    <name type="scientific">Salinirubellus salinus</name>
    <dbReference type="NCBI Taxonomy" id="1364945"/>
    <lineage>
        <taxon>Archaea</taxon>
        <taxon>Methanobacteriati</taxon>
        <taxon>Methanobacteriota</taxon>
        <taxon>Stenosarchaea group</taxon>
        <taxon>Halobacteria</taxon>
        <taxon>Halobacteriales</taxon>
        <taxon>Natronomonadaceae</taxon>
        <taxon>Salinirubellus</taxon>
    </lineage>
</organism>
<dbReference type="InterPro" id="IPR015797">
    <property type="entry name" value="NUDIX_hydrolase-like_dom_sf"/>
</dbReference>
<dbReference type="InterPro" id="IPR000086">
    <property type="entry name" value="NUDIX_hydrolase_dom"/>
</dbReference>
<dbReference type="GO" id="GO:0046523">
    <property type="term" value="F:S-methyl-5-thioribose-1-phosphate isomerase activity"/>
    <property type="evidence" value="ECO:0007669"/>
    <property type="project" value="TreeGrafter"/>
</dbReference>
<comment type="similarity">
    <text evidence="1">Belongs to the eIF-2B alpha/beta/delta subunits family.</text>
</comment>
<protein>
    <submittedName>
        <fullName evidence="3">NUDIX domain-containing protein</fullName>
    </submittedName>
</protein>
<feature type="domain" description="Nudix hydrolase" evidence="2">
    <location>
        <begin position="3"/>
        <end position="137"/>
    </location>
</feature>
<sequence>MAERTPVVTVFLRHRGEVLLFRRSDAVGTYVDQWGTVAGHVATDEGVTQPPETAARAEIREETGLDEGVVSLARMGDPFDVDDGERRWRVHPFLFDCETRAVEPNEETSEYEWCAPTELLRRDTVPRLWTSYDRVRPTVETVAADTDHGSAYLSYRALECLRDEAALRVDGQVERPVRSVARALRGARPAMAVVENRVNRAMARAGDADDPAAVERAASEGLAEAFDADERAAAWPDSPDAPDTVLTLSRSGTVCGAIESADPSQVFVAESRPAREGVGVAESLAPEREVTLHTDAAVGHVLATEMVDAVVVGADAVLADGSVVNKTGTRLVALAAAREGVPVYVVCAADKVTAREEPHLESGSPGAVYDGDAPLDVLNPTFDVTPADLVTGVLTDHGALDTASVAEVAAEHASLAAWDER</sequence>
<evidence type="ECO:0000259" key="2">
    <source>
        <dbReference type="PROSITE" id="PS51462"/>
    </source>
</evidence>
<reference evidence="3" key="1">
    <citation type="submission" date="2022-09" db="EMBL/GenBank/DDBJ databases">
        <title>Diverse halophilic archaea isolated from saline environments.</title>
        <authorList>
            <person name="Cui H.-L."/>
        </authorList>
    </citation>
    <scope>NUCLEOTIDE SEQUENCE</scope>
    <source>
        <strain evidence="3">ZS-35-S2</strain>
    </source>
</reference>
<dbReference type="SUPFAM" id="SSF55811">
    <property type="entry name" value="Nudix"/>
    <property type="match status" value="1"/>
</dbReference>
<dbReference type="PROSITE" id="PS51462">
    <property type="entry name" value="NUDIX"/>
    <property type="match status" value="1"/>
</dbReference>
<dbReference type="Pfam" id="PF00293">
    <property type="entry name" value="NUDIX"/>
    <property type="match status" value="1"/>
</dbReference>
<dbReference type="GO" id="GO:0019509">
    <property type="term" value="P:L-methionine salvage from methylthioadenosine"/>
    <property type="evidence" value="ECO:0007669"/>
    <property type="project" value="TreeGrafter"/>
</dbReference>
<dbReference type="RefSeq" id="WP_260592893.1">
    <property type="nucleotide sequence ID" value="NZ_CP104003.1"/>
</dbReference>
<dbReference type="GeneID" id="74944244"/>
<dbReference type="EMBL" id="CP104003">
    <property type="protein sequence ID" value="UWM53899.1"/>
    <property type="molecule type" value="Genomic_DNA"/>
</dbReference>
<dbReference type="Gene3D" id="3.40.50.10470">
    <property type="entry name" value="Translation initiation factor eif-2b, domain 2"/>
    <property type="match status" value="1"/>
</dbReference>
<dbReference type="PANTHER" id="PTHR43475">
    <property type="entry name" value="METHYLTHIORIBOSE-1-PHOSPHATE ISOMERASE"/>
    <property type="match status" value="1"/>
</dbReference>
<dbReference type="Proteomes" id="UP001057580">
    <property type="component" value="Chromosome"/>
</dbReference>
<dbReference type="InterPro" id="IPR042529">
    <property type="entry name" value="IF_2B-like_C"/>
</dbReference>
<dbReference type="InterPro" id="IPR000649">
    <property type="entry name" value="IF-2B-related"/>
</dbReference>
<evidence type="ECO:0000313" key="3">
    <source>
        <dbReference type="EMBL" id="UWM53899.1"/>
    </source>
</evidence>